<evidence type="ECO:0000313" key="2">
    <source>
        <dbReference type="Proteomes" id="UP000507470"/>
    </source>
</evidence>
<proteinExistence type="predicted"/>
<gene>
    <name evidence="1" type="ORF">MCOR_49605</name>
</gene>
<accession>A0A6J8E8C0</accession>
<keyword evidence="2" id="KW-1185">Reference proteome</keyword>
<dbReference type="Proteomes" id="UP000507470">
    <property type="component" value="Unassembled WGS sequence"/>
</dbReference>
<organism evidence="1 2">
    <name type="scientific">Mytilus coruscus</name>
    <name type="common">Sea mussel</name>
    <dbReference type="NCBI Taxonomy" id="42192"/>
    <lineage>
        <taxon>Eukaryota</taxon>
        <taxon>Metazoa</taxon>
        <taxon>Spiralia</taxon>
        <taxon>Lophotrochozoa</taxon>
        <taxon>Mollusca</taxon>
        <taxon>Bivalvia</taxon>
        <taxon>Autobranchia</taxon>
        <taxon>Pteriomorphia</taxon>
        <taxon>Mytilida</taxon>
        <taxon>Mytiloidea</taxon>
        <taxon>Mytilidae</taxon>
        <taxon>Mytilinae</taxon>
        <taxon>Mytilus</taxon>
    </lineage>
</organism>
<name>A0A6J8E8C0_MYTCO</name>
<evidence type="ECO:0000313" key="1">
    <source>
        <dbReference type="EMBL" id="CAC5417049.1"/>
    </source>
</evidence>
<protein>
    <submittedName>
        <fullName evidence="1">Uncharacterized protein</fullName>
    </submittedName>
</protein>
<dbReference type="EMBL" id="CACVKT020008727">
    <property type="protein sequence ID" value="CAC5417049.1"/>
    <property type="molecule type" value="Genomic_DNA"/>
</dbReference>
<sequence>MCRIVKVCPSLIAVSFMFVDSDSDENKTYFPNNSPTNFKIHLTEPLQLDNIWKVALTEIRIRDDNKIAYINGLYVLCDVVDYSIVNGDQRQPILRRLQCVKKGNWTHMYESPNYVSINKTTITDLEIYILDKELKTPSFLKKPSVTYASFQAIPFFHVDILIFVLNMNASNMYVPNASRWIQYYKDSLKRHTFNGKNRNQRGGSLVSGAKTVISPIEYGKPTESPKMEVDEVPVKIISPAQAAVEQASTEIKHRAHVKRSVKRRRKTKQLRPGNKRRRLKLWIKDTTGNFDDVDFTNGDNTNGIVRMSYIKESKLIDLQGPIMHDLFQVRRYILNQVGFSIRFHRSNSTFSLLSGESKKYKIDIREMTLKVCKVQVNPAVITAHNTLLNSTHAKYPYTKTEIASITLAKGTLNFTWNHVFQDTCPSKVIIGFINSEAAGVGSLTKNPWNFQNYNLSQINLSVDGIPVNGGPLQLSYNDATGCTVVEVLSNLLTTTRKWLNDEGIDISTYLEVMPCMHSIHNQISMETNTYHCRSKGA</sequence>
<reference evidence="1 2" key="1">
    <citation type="submission" date="2020-06" db="EMBL/GenBank/DDBJ databases">
        <authorList>
            <person name="Li R."/>
            <person name="Bekaert M."/>
        </authorList>
    </citation>
    <scope>NUCLEOTIDE SEQUENCE [LARGE SCALE GENOMIC DNA]</scope>
    <source>
        <strain evidence="2">wild</strain>
    </source>
</reference>
<dbReference type="OrthoDB" id="6134518at2759"/>
<dbReference type="AlphaFoldDB" id="A0A6J8E8C0"/>